<sequence length="228" mass="26852">MNKSNYIIETPWDKKVFGMPTYEVQRYSEETLNQIKDYHGHFTLKVDPMVDKRLLHKHDFYYADTLLEPFCKRDHFVFHYNEHVKLNYKPPLNKLMEICMGGTFEHGRFHKDFFLSSSLGDQRYASWLEQLHSSGKAIALMFNDEIAGFFCSDNNKILLHALDEKFRGKGLAKYFWATAIEQMFQDGYHDVSSSVSASNIPVINLYISLGFKFNKVVEVYHKYTKQEE</sequence>
<evidence type="ECO:0000259" key="1">
    <source>
        <dbReference type="PROSITE" id="PS51186"/>
    </source>
</evidence>
<evidence type="ECO:0000313" key="2">
    <source>
        <dbReference type="EMBL" id="NEY72349.1"/>
    </source>
</evidence>
<dbReference type="AlphaFoldDB" id="A0A6M0Q9C8"/>
<dbReference type="Proteomes" id="UP000481043">
    <property type="component" value="Unassembled WGS sequence"/>
</dbReference>
<reference evidence="2 3" key="1">
    <citation type="submission" date="2020-02" db="EMBL/GenBank/DDBJ databases">
        <title>Bacillus aquiflavi sp. nov., isolated from yellow water of strong flavor Chinese baijiu in Yibin region of China.</title>
        <authorList>
            <person name="Xie J."/>
        </authorList>
    </citation>
    <scope>NUCLEOTIDE SEQUENCE [LARGE SCALE GENOMIC DNA]</scope>
    <source>
        <strain evidence="2 3">SA4</strain>
    </source>
</reference>
<organism evidence="2 3">
    <name type="scientific">Bacillus mesophilus</name>
    <dbReference type="NCBI Taxonomy" id="1808955"/>
    <lineage>
        <taxon>Bacteria</taxon>
        <taxon>Bacillati</taxon>
        <taxon>Bacillota</taxon>
        <taxon>Bacilli</taxon>
        <taxon>Bacillales</taxon>
        <taxon>Bacillaceae</taxon>
        <taxon>Bacillus</taxon>
    </lineage>
</organism>
<protein>
    <submittedName>
        <fullName evidence="2">GNAT family N-acetyltransferase</fullName>
    </submittedName>
</protein>
<keyword evidence="3" id="KW-1185">Reference proteome</keyword>
<dbReference type="PROSITE" id="PS51186">
    <property type="entry name" value="GNAT"/>
    <property type="match status" value="1"/>
</dbReference>
<dbReference type="EMBL" id="JAAIWM010000003">
    <property type="protein sequence ID" value="NEY72349.1"/>
    <property type="molecule type" value="Genomic_DNA"/>
</dbReference>
<feature type="domain" description="N-acetyltransferase" evidence="1">
    <location>
        <begin position="93"/>
        <end position="228"/>
    </location>
</feature>
<comment type="caution">
    <text evidence="2">The sequence shown here is derived from an EMBL/GenBank/DDBJ whole genome shotgun (WGS) entry which is preliminary data.</text>
</comment>
<gene>
    <name evidence="2" type="ORF">G4D63_11490</name>
</gene>
<dbReference type="InterPro" id="IPR000182">
    <property type="entry name" value="GNAT_dom"/>
</dbReference>
<dbReference type="RefSeq" id="WP_163179796.1">
    <property type="nucleotide sequence ID" value="NZ_JAAIWM010000003.1"/>
</dbReference>
<evidence type="ECO:0000313" key="3">
    <source>
        <dbReference type="Proteomes" id="UP000481043"/>
    </source>
</evidence>
<dbReference type="GO" id="GO:0016747">
    <property type="term" value="F:acyltransferase activity, transferring groups other than amino-acyl groups"/>
    <property type="evidence" value="ECO:0007669"/>
    <property type="project" value="InterPro"/>
</dbReference>
<accession>A0A6M0Q9C8</accession>
<dbReference type="InterPro" id="IPR016181">
    <property type="entry name" value="Acyl_CoA_acyltransferase"/>
</dbReference>
<keyword evidence="2" id="KW-0808">Transferase</keyword>
<dbReference type="CDD" id="cd04301">
    <property type="entry name" value="NAT_SF"/>
    <property type="match status" value="1"/>
</dbReference>
<dbReference type="Pfam" id="PF00583">
    <property type="entry name" value="Acetyltransf_1"/>
    <property type="match status" value="1"/>
</dbReference>
<dbReference type="SUPFAM" id="SSF55729">
    <property type="entry name" value="Acyl-CoA N-acyltransferases (Nat)"/>
    <property type="match status" value="1"/>
</dbReference>
<name>A0A6M0Q9C8_9BACI</name>
<dbReference type="Gene3D" id="3.40.630.30">
    <property type="match status" value="1"/>
</dbReference>
<proteinExistence type="predicted"/>